<evidence type="ECO:0000313" key="1">
    <source>
        <dbReference type="EMBL" id="MCQ4841299.1"/>
    </source>
</evidence>
<evidence type="ECO:0000313" key="2">
    <source>
        <dbReference type="Proteomes" id="UP001524473"/>
    </source>
</evidence>
<gene>
    <name evidence="1" type="ORF">NE695_15400</name>
</gene>
<keyword evidence="2" id="KW-1185">Reference proteome</keyword>
<dbReference type="RefSeq" id="WP_066860677.1">
    <property type="nucleotide sequence ID" value="NZ_CABKVV010000010.1"/>
</dbReference>
<dbReference type="GeneID" id="90531230"/>
<dbReference type="EMBL" id="JANFZH010000044">
    <property type="protein sequence ID" value="MCQ4841299.1"/>
    <property type="molecule type" value="Genomic_DNA"/>
</dbReference>
<name>A0ABT1S2Z5_9FIRM</name>
<sequence length="87" mass="10153">MAEKGEQSEQIWELLQALPVERQKAVCWLVKNIDIADRLSEGGKMTSEEIEELTQRALDIKDDIMLALVKYKQAKDRYETENKEQEI</sequence>
<dbReference type="Proteomes" id="UP001524473">
    <property type="component" value="Unassembled WGS sequence"/>
</dbReference>
<comment type="caution">
    <text evidence="1">The sequence shown here is derived from an EMBL/GenBank/DDBJ whole genome shotgun (WGS) entry which is preliminary data.</text>
</comment>
<proteinExistence type="predicted"/>
<organism evidence="1 2">
    <name type="scientific">Neglectibacter timonensis</name>
    <dbReference type="NCBI Taxonomy" id="1776382"/>
    <lineage>
        <taxon>Bacteria</taxon>
        <taxon>Bacillati</taxon>
        <taxon>Bacillota</taxon>
        <taxon>Clostridia</taxon>
        <taxon>Eubacteriales</taxon>
        <taxon>Oscillospiraceae</taxon>
        <taxon>Neglectibacter</taxon>
    </lineage>
</organism>
<accession>A0ABT1S2Z5</accession>
<reference evidence="1 2" key="1">
    <citation type="submission" date="2022-06" db="EMBL/GenBank/DDBJ databases">
        <title>Isolation of gut microbiota from human fecal samples.</title>
        <authorList>
            <person name="Pamer E.G."/>
            <person name="Barat B."/>
            <person name="Waligurski E."/>
            <person name="Medina S."/>
            <person name="Paddock L."/>
            <person name="Mostad J."/>
        </authorList>
    </citation>
    <scope>NUCLEOTIDE SEQUENCE [LARGE SCALE GENOMIC DNA]</scope>
    <source>
        <strain evidence="1 2">DFI.9.73</strain>
    </source>
</reference>
<protein>
    <submittedName>
        <fullName evidence="1">Uncharacterized protein</fullName>
    </submittedName>
</protein>